<comment type="caution">
    <text evidence="3">The sequence shown here is derived from an EMBL/GenBank/DDBJ whole genome shotgun (WGS) entry which is preliminary data.</text>
</comment>
<name>A0A833R587_9POAL</name>
<feature type="compositionally biased region" description="Acidic residues" evidence="2">
    <location>
        <begin position="591"/>
        <end position="601"/>
    </location>
</feature>
<dbReference type="AlphaFoldDB" id="A0A833R587"/>
<proteinExistence type="predicted"/>
<protein>
    <submittedName>
        <fullName evidence="3">Nephrocystin-3-like protein</fullName>
    </submittedName>
</protein>
<evidence type="ECO:0000313" key="3">
    <source>
        <dbReference type="EMBL" id="KAF3335439.1"/>
    </source>
</evidence>
<sequence>MRRASGFLSTILKSRLFPKTLLKPPGPQVPSLPHFPKCPSRSLHSDPSPLPPVLNPRQRKLKEKSNIEERFENATSTEEIISSFKELETTLDPFDKMLGLACLKVGQHLDSIGYEDHEQVLDFAMRALKILQIGEKNSISVAMALHLVGSACYNLNRFNDSLGFFNQANRIISALERDGNESFDIRPVSHAVNLQLANTKTAIGRREEALINLRKCLEIKESMYEPNSRELGIGYRDLAEAYAAVLNFKEALPLCLKALEIHRGKLGQNSVEVAHDRRLLGVIYTGLEKHDKALEENKQSQKVLKRWGMGSDLLSAEIDAANIQISLGKYEAAIQTLRSAVDKTEEGSETRAVVYISMAKALSSEGNASAESKRCLEAAQKILEEKEHESPESVSDAYVEIASIYEDSNEFDKAINILKRSLEIIETLPCQQHLECNVSAKVGWLLLLTGKVSEAVGYLESAVERMKESFGPKHFGVGYIYNNLGAAYMELERPQTAAQMFAQAKDVMEVSLGPHHADTIGTCQSLANAYSAMESYPLAINFQKQVIDAWSSHGPVALEELTEANRLYKELREKASRALSSTASPQVHDYDDNDDDDDDDASNIKAEKNADDLFKLLEKP</sequence>
<evidence type="ECO:0000313" key="4">
    <source>
        <dbReference type="Proteomes" id="UP000623129"/>
    </source>
</evidence>
<dbReference type="SMART" id="SM00028">
    <property type="entry name" value="TPR"/>
    <property type="match status" value="8"/>
</dbReference>
<dbReference type="OrthoDB" id="626167at2759"/>
<feature type="repeat" description="TPR" evidence="1">
    <location>
        <begin position="395"/>
        <end position="428"/>
    </location>
</feature>
<evidence type="ECO:0000256" key="1">
    <source>
        <dbReference type="PROSITE-ProRule" id="PRU00339"/>
    </source>
</evidence>
<evidence type="ECO:0000256" key="2">
    <source>
        <dbReference type="SAM" id="MobiDB-lite"/>
    </source>
</evidence>
<organism evidence="3 4">
    <name type="scientific">Carex littledalei</name>
    <dbReference type="NCBI Taxonomy" id="544730"/>
    <lineage>
        <taxon>Eukaryota</taxon>
        <taxon>Viridiplantae</taxon>
        <taxon>Streptophyta</taxon>
        <taxon>Embryophyta</taxon>
        <taxon>Tracheophyta</taxon>
        <taxon>Spermatophyta</taxon>
        <taxon>Magnoliopsida</taxon>
        <taxon>Liliopsida</taxon>
        <taxon>Poales</taxon>
        <taxon>Cyperaceae</taxon>
        <taxon>Cyperoideae</taxon>
        <taxon>Cariceae</taxon>
        <taxon>Carex</taxon>
        <taxon>Carex subgen. Euthyceras</taxon>
    </lineage>
</organism>
<reference evidence="3" key="1">
    <citation type="submission" date="2020-01" db="EMBL/GenBank/DDBJ databases">
        <title>Genome sequence of Kobresia littledalei, the first chromosome-level genome in the family Cyperaceae.</title>
        <authorList>
            <person name="Qu G."/>
        </authorList>
    </citation>
    <scope>NUCLEOTIDE SEQUENCE</scope>
    <source>
        <strain evidence="3">C.B.Clarke</strain>
        <tissue evidence="3">Leaf</tissue>
    </source>
</reference>
<dbReference type="Pfam" id="PF13424">
    <property type="entry name" value="TPR_12"/>
    <property type="match status" value="2"/>
</dbReference>
<dbReference type="InterPro" id="IPR019734">
    <property type="entry name" value="TPR_rpt"/>
</dbReference>
<dbReference type="InterPro" id="IPR011990">
    <property type="entry name" value="TPR-like_helical_dom_sf"/>
</dbReference>
<accession>A0A833R587</accession>
<dbReference type="PANTHER" id="PTHR47459">
    <property type="entry name" value="KINESIN LIGHT CHAIN-RELATED"/>
    <property type="match status" value="1"/>
</dbReference>
<dbReference type="SUPFAM" id="SSF48452">
    <property type="entry name" value="TPR-like"/>
    <property type="match status" value="3"/>
</dbReference>
<dbReference type="Gene3D" id="1.25.40.10">
    <property type="entry name" value="Tetratricopeptide repeat domain"/>
    <property type="match status" value="2"/>
</dbReference>
<dbReference type="EMBL" id="SWLB01000008">
    <property type="protein sequence ID" value="KAF3335439.1"/>
    <property type="molecule type" value="Genomic_DNA"/>
</dbReference>
<dbReference type="Pfam" id="PF13181">
    <property type="entry name" value="TPR_8"/>
    <property type="match status" value="2"/>
</dbReference>
<dbReference type="PANTHER" id="PTHR47459:SF1">
    <property type="entry name" value="KINESIN LIGHT CHAIN-RELATED"/>
    <property type="match status" value="1"/>
</dbReference>
<dbReference type="PROSITE" id="PS50005">
    <property type="entry name" value="TPR"/>
    <property type="match status" value="1"/>
</dbReference>
<feature type="region of interest" description="Disordered" evidence="2">
    <location>
        <begin position="578"/>
        <end position="606"/>
    </location>
</feature>
<gene>
    <name evidence="3" type="ORF">FCM35_KLT19946</name>
</gene>
<dbReference type="Pfam" id="PF13374">
    <property type="entry name" value="TPR_10"/>
    <property type="match status" value="1"/>
</dbReference>
<keyword evidence="4" id="KW-1185">Reference proteome</keyword>
<feature type="region of interest" description="Disordered" evidence="2">
    <location>
        <begin position="22"/>
        <end position="56"/>
    </location>
</feature>
<keyword evidence="1" id="KW-0802">TPR repeat</keyword>
<dbReference type="Proteomes" id="UP000623129">
    <property type="component" value="Unassembled WGS sequence"/>
</dbReference>